<organism evidence="2">
    <name type="scientific">Zooxanthella nutricula</name>
    <dbReference type="NCBI Taxonomy" id="1333877"/>
    <lineage>
        <taxon>Eukaryota</taxon>
        <taxon>Sar</taxon>
        <taxon>Alveolata</taxon>
        <taxon>Dinophyceae</taxon>
        <taxon>Peridiniales</taxon>
        <taxon>Peridiniales incertae sedis</taxon>
        <taxon>Zooxanthella</taxon>
    </lineage>
</organism>
<dbReference type="SMART" id="SM00360">
    <property type="entry name" value="RRM"/>
    <property type="match status" value="1"/>
</dbReference>
<dbReference type="InterPro" id="IPR035979">
    <property type="entry name" value="RBD_domain_sf"/>
</dbReference>
<dbReference type="GO" id="GO:0003723">
    <property type="term" value="F:RNA binding"/>
    <property type="evidence" value="ECO:0007669"/>
    <property type="project" value="InterPro"/>
</dbReference>
<evidence type="ECO:0000259" key="1">
    <source>
        <dbReference type="SMART" id="SM00360"/>
    </source>
</evidence>
<dbReference type="Pfam" id="PF00076">
    <property type="entry name" value="RRM_1"/>
    <property type="match status" value="1"/>
</dbReference>
<proteinExistence type="predicted"/>
<dbReference type="AlphaFoldDB" id="A0A7S2II10"/>
<dbReference type="EMBL" id="HBGW01014408">
    <property type="protein sequence ID" value="CAD9520128.1"/>
    <property type="molecule type" value="Transcribed_RNA"/>
</dbReference>
<sequence>MLFSQYGDIVSVRQADTPPDCGIIFDFATCEAAAEAQSIVNLASLRGTTCRCLLVSALEEIRRTMVSGNRFIVENIDPAIEVHGLWDVCSLFGQVLDCKLQPMATDAPDGRPVSVAFVHYLREEEAAAAKNTLDKMQIGECEVRMRPFQWDDSNMFSGAMYARLMYNPYMDA</sequence>
<dbReference type="InterPro" id="IPR000504">
    <property type="entry name" value="RRM_dom"/>
</dbReference>
<reference evidence="2" key="1">
    <citation type="submission" date="2021-01" db="EMBL/GenBank/DDBJ databases">
        <authorList>
            <person name="Corre E."/>
            <person name="Pelletier E."/>
            <person name="Niang G."/>
            <person name="Scheremetjew M."/>
            <person name="Finn R."/>
            <person name="Kale V."/>
            <person name="Holt S."/>
            <person name="Cochrane G."/>
            <person name="Meng A."/>
            <person name="Brown T."/>
            <person name="Cohen L."/>
        </authorList>
    </citation>
    <scope>NUCLEOTIDE SEQUENCE</scope>
    <source>
        <strain evidence="2">RCC3387</strain>
    </source>
</reference>
<dbReference type="SUPFAM" id="SSF54928">
    <property type="entry name" value="RNA-binding domain, RBD"/>
    <property type="match status" value="1"/>
</dbReference>
<accession>A0A7S2II10</accession>
<evidence type="ECO:0000313" key="2">
    <source>
        <dbReference type="EMBL" id="CAD9520128.1"/>
    </source>
</evidence>
<dbReference type="Gene3D" id="3.30.70.330">
    <property type="match status" value="1"/>
</dbReference>
<dbReference type="InterPro" id="IPR012677">
    <property type="entry name" value="Nucleotide-bd_a/b_plait_sf"/>
</dbReference>
<name>A0A7S2II10_9DINO</name>
<gene>
    <name evidence="2" type="ORF">BRAN1462_LOCUS9183</name>
</gene>
<protein>
    <recommendedName>
        <fullName evidence="1">RRM domain-containing protein</fullName>
    </recommendedName>
</protein>
<feature type="domain" description="RRM" evidence="1">
    <location>
        <begin position="70"/>
        <end position="146"/>
    </location>
</feature>